<proteinExistence type="predicted"/>
<gene>
    <name evidence="2" type="ORF">C7959_12054</name>
</gene>
<feature type="transmembrane region" description="Helical" evidence="1">
    <location>
        <begin position="91"/>
        <end position="114"/>
    </location>
</feature>
<comment type="caution">
    <text evidence="2">The sequence shown here is derived from an EMBL/GenBank/DDBJ whole genome shotgun (WGS) entry which is preliminary data.</text>
</comment>
<keyword evidence="1" id="KW-0472">Membrane</keyword>
<dbReference type="STRING" id="926561.GCA_000379025_01596"/>
<feature type="transmembrane region" description="Helical" evidence="1">
    <location>
        <begin position="56"/>
        <end position="79"/>
    </location>
</feature>
<reference evidence="2 3" key="1">
    <citation type="submission" date="2019-03" db="EMBL/GenBank/DDBJ databases">
        <title>Subsurface microbial communities from deep shales in Ohio and West Virginia, USA.</title>
        <authorList>
            <person name="Wrighton K."/>
        </authorList>
    </citation>
    <scope>NUCLEOTIDE SEQUENCE [LARGE SCALE GENOMIC DNA]</scope>
    <source>
        <strain evidence="2 3">MSL 6dP</strain>
    </source>
</reference>
<evidence type="ECO:0000313" key="3">
    <source>
        <dbReference type="Proteomes" id="UP000295832"/>
    </source>
</evidence>
<dbReference type="AlphaFoldDB" id="A0A4R8H3P8"/>
<keyword evidence="3" id="KW-1185">Reference proteome</keyword>
<keyword evidence="1" id="KW-0812">Transmembrane</keyword>
<organism evidence="2 3">
    <name type="scientific">Orenia marismortui</name>
    <dbReference type="NCBI Taxonomy" id="46469"/>
    <lineage>
        <taxon>Bacteria</taxon>
        <taxon>Bacillati</taxon>
        <taxon>Bacillota</taxon>
        <taxon>Clostridia</taxon>
        <taxon>Halanaerobiales</taxon>
        <taxon>Halobacteroidaceae</taxon>
        <taxon>Orenia</taxon>
    </lineage>
</organism>
<evidence type="ECO:0000256" key="1">
    <source>
        <dbReference type="SAM" id="Phobius"/>
    </source>
</evidence>
<accession>A0A4R8H3P8</accession>
<protein>
    <submittedName>
        <fullName evidence="2">Uncharacterized protein</fullName>
    </submittedName>
</protein>
<dbReference type="RefSeq" id="WP_134117536.1">
    <property type="nucleotide sequence ID" value="NZ_SOEG01000020.1"/>
</dbReference>
<dbReference type="EMBL" id="SOEG01000020">
    <property type="protein sequence ID" value="TDX49160.1"/>
    <property type="molecule type" value="Genomic_DNA"/>
</dbReference>
<name>A0A4R8H3P8_9FIRM</name>
<dbReference type="Proteomes" id="UP000295832">
    <property type="component" value="Unassembled WGS sequence"/>
</dbReference>
<sequence>MFCPKCGDEFREGFERCTKCNVDLVETLAAKMEDKDNEDNLKFKFMDFKVEEWLKIGGVAFIILGVLHVILTTVSNFVFHDRMASNNQSVIVIILSVLFSILNKTMSGLVYYGVGELISLLKMMVNYENE</sequence>
<keyword evidence="1" id="KW-1133">Transmembrane helix</keyword>
<evidence type="ECO:0000313" key="2">
    <source>
        <dbReference type="EMBL" id="TDX49160.1"/>
    </source>
</evidence>